<gene>
    <name evidence="7" type="ORF">BJ983_003112</name>
</gene>
<keyword evidence="3 6" id="KW-0489">Methyltransferase</keyword>
<dbReference type="InterPro" id="IPR011610">
    <property type="entry name" value="SAM_mthyl_Trfase_ML2640-like"/>
</dbReference>
<dbReference type="PANTHER" id="PTHR43619:SF2">
    <property type="entry name" value="S-ADENOSYL-L-METHIONINE-DEPENDENT METHYLTRANSFERASES SUPERFAMILY PROTEIN"/>
    <property type="match status" value="1"/>
</dbReference>
<dbReference type="InterPro" id="IPR007213">
    <property type="entry name" value="Ppm1/Ppm2/Tcmp"/>
</dbReference>
<dbReference type="GO" id="GO:0032259">
    <property type="term" value="P:methylation"/>
    <property type="evidence" value="ECO:0007669"/>
    <property type="project" value="UniProtKB-KW"/>
</dbReference>
<keyword evidence="8" id="KW-1185">Reference proteome</keyword>
<evidence type="ECO:0000256" key="5">
    <source>
        <dbReference type="ARBA" id="ARBA00022691"/>
    </source>
</evidence>
<dbReference type="AlphaFoldDB" id="A0A7Y9DWZ1"/>
<evidence type="ECO:0000256" key="6">
    <source>
        <dbReference type="RuleBase" id="RU362030"/>
    </source>
</evidence>
<dbReference type="EMBL" id="JACCBN010000001">
    <property type="protein sequence ID" value="NYD37010.1"/>
    <property type="molecule type" value="Genomic_DNA"/>
</dbReference>
<keyword evidence="4 7" id="KW-0808">Transferase</keyword>
<proteinExistence type="inferred from homology"/>
<comment type="function">
    <text evidence="1 6">Exhibits S-adenosyl-L-methionine-dependent methyltransferase activity.</text>
</comment>
<dbReference type="PANTHER" id="PTHR43619">
    <property type="entry name" value="S-ADENOSYL-L-METHIONINE-DEPENDENT METHYLTRANSFERASE YKTD-RELATED"/>
    <property type="match status" value="1"/>
</dbReference>
<accession>A0A7Y9DWZ1</accession>
<name>A0A7Y9DWZ1_9PSEU</name>
<evidence type="ECO:0000313" key="8">
    <source>
        <dbReference type="Proteomes" id="UP000535890"/>
    </source>
</evidence>
<dbReference type="Pfam" id="PF04072">
    <property type="entry name" value="LCM"/>
    <property type="match status" value="1"/>
</dbReference>
<evidence type="ECO:0000256" key="1">
    <source>
        <dbReference type="ARBA" id="ARBA00003907"/>
    </source>
</evidence>
<keyword evidence="5 6" id="KW-0949">S-adenosyl-L-methionine</keyword>
<protein>
    <recommendedName>
        <fullName evidence="6">S-adenosyl-L-methionine-dependent methyltransferase</fullName>
        <ecNumber evidence="6">2.1.1.-</ecNumber>
    </recommendedName>
</protein>
<evidence type="ECO:0000256" key="4">
    <source>
        <dbReference type="ARBA" id="ARBA00022679"/>
    </source>
</evidence>
<evidence type="ECO:0000256" key="3">
    <source>
        <dbReference type="ARBA" id="ARBA00022603"/>
    </source>
</evidence>
<evidence type="ECO:0000256" key="2">
    <source>
        <dbReference type="ARBA" id="ARBA00008138"/>
    </source>
</evidence>
<reference evidence="7 8" key="1">
    <citation type="submission" date="2020-07" db="EMBL/GenBank/DDBJ databases">
        <title>Sequencing the genomes of 1000 actinobacteria strains.</title>
        <authorList>
            <person name="Klenk H.-P."/>
        </authorList>
    </citation>
    <scope>NUCLEOTIDE SEQUENCE [LARGE SCALE GENOMIC DNA]</scope>
    <source>
        <strain evidence="7 8">DSM 45772</strain>
    </source>
</reference>
<dbReference type="NCBIfam" id="TIGR00027">
    <property type="entry name" value="mthyl_TIGR00027"/>
    <property type="match status" value="1"/>
</dbReference>
<dbReference type="SUPFAM" id="SSF53335">
    <property type="entry name" value="S-adenosyl-L-methionine-dependent methyltransferases"/>
    <property type="match status" value="1"/>
</dbReference>
<dbReference type="EC" id="2.1.1.-" evidence="6"/>
<dbReference type="GO" id="GO:0008168">
    <property type="term" value="F:methyltransferase activity"/>
    <property type="evidence" value="ECO:0007669"/>
    <property type="project" value="UniProtKB-UniRule"/>
</dbReference>
<organism evidence="7 8">
    <name type="scientific">Actinomycetospora corticicola</name>
    <dbReference type="NCBI Taxonomy" id="663602"/>
    <lineage>
        <taxon>Bacteria</taxon>
        <taxon>Bacillati</taxon>
        <taxon>Actinomycetota</taxon>
        <taxon>Actinomycetes</taxon>
        <taxon>Pseudonocardiales</taxon>
        <taxon>Pseudonocardiaceae</taxon>
        <taxon>Actinomycetospora</taxon>
    </lineage>
</organism>
<sequence>MTDSRFEQWDVVSSVGLTALVVAAGRAVDTHRPDGLISDPYAEAFVHAANPPQPLATRPTEPTDDSEDQLWQMMSGYMGTRTRFFDEFFAGAGQRGLRQVVVLASGLDTRAQRLDWPAGTVLYEVDQAKMIEFKDAVLDQEGATPRCDRRTVLADLRDDWPAALAAAGFDRDTPTAWLTEGLLPYLPAEAQTALVDAIDELSVPGSEWAIEDFTNITQQFDDPAFRRVAATMGVDMRQLLYSDERPDPAATLRSRGWTTESFVATEVAKSYGRTLDPLTQRLNGQSSLVTATKGR</sequence>
<dbReference type="Gene3D" id="3.40.50.150">
    <property type="entry name" value="Vaccinia Virus protein VP39"/>
    <property type="match status" value="1"/>
</dbReference>
<dbReference type="Proteomes" id="UP000535890">
    <property type="component" value="Unassembled WGS sequence"/>
</dbReference>
<comment type="similarity">
    <text evidence="2 6">Belongs to the UPF0677 family.</text>
</comment>
<dbReference type="RefSeq" id="WP_179794601.1">
    <property type="nucleotide sequence ID" value="NZ_BAABHP010000014.1"/>
</dbReference>
<comment type="caution">
    <text evidence="7">The sequence shown here is derived from an EMBL/GenBank/DDBJ whole genome shotgun (WGS) entry which is preliminary data.</text>
</comment>
<dbReference type="InterPro" id="IPR029063">
    <property type="entry name" value="SAM-dependent_MTases_sf"/>
</dbReference>
<evidence type="ECO:0000313" key="7">
    <source>
        <dbReference type="EMBL" id="NYD37010.1"/>
    </source>
</evidence>